<name>A0A0A8Z5H8_ARUDO</name>
<feature type="chain" id="PRO_5002044976" evidence="1">
    <location>
        <begin position="30"/>
        <end position="50"/>
    </location>
</feature>
<sequence>MNLTEIACTQGSILVLLWTLFFSTTEMSCSPTVSRALHCQKLGTLLEHEI</sequence>
<evidence type="ECO:0000256" key="1">
    <source>
        <dbReference type="SAM" id="SignalP"/>
    </source>
</evidence>
<reference evidence="2" key="1">
    <citation type="submission" date="2014-09" db="EMBL/GenBank/DDBJ databases">
        <authorList>
            <person name="Magalhaes I.L.F."/>
            <person name="Oliveira U."/>
            <person name="Santos F.R."/>
            <person name="Vidigal T.H.D.A."/>
            <person name="Brescovit A.D."/>
            <person name="Santos A.J."/>
        </authorList>
    </citation>
    <scope>NUCLEOTIDE SEQUENCE</scope>
    <source>
        <tissue evidence="2">Shoot tissue taken approximately 20 cm above the soil surface</tissue>
    </source>
</reference>
<dbReference type="AlphaFoldDB" id="A0A0A8Z5H8"/>
<proteinExistence type="predicted"/>
<keyword evidence="1" id="KW-0732">Signal</keyword>
<accession>A0A0A8Z5H8</accession>
<dbReference type="EMBL" id="GBRH01263839">
    <property type="protein sequence ID" value="JAD34056.1"/>
    <property type="molecule type" value="Transcribed_RNA"/>
</dbReference>
<organism evidence="2">
    <name type="scientific">Arundo donax</name>
    <name type="common">Giant reed</name>
    <name type="synonym">Donax arundinaceus</name>
    <dbReference type="NCBI Taxonomy" id="35708"/>
    <lineage>
        <taxon>Eukaryota</taxon>
        <taxon>Viridiplantae</taxon>
        <taxon>Streptophyta</taxon>
        <taxon>Embryophyta</taxon>
        <taxon>Tracheophyta</taxon>
        <taxon>Spermatophyta</taxon>
        <taxon>Magnoliopsida</taxon>
        <taxon>Liliopsida</taxon>
        <taxon>Poales</taxon>
        <taxon>Poaceae</taxon>
        <taxon>PACMAD clade</taxon>
        <taxon>Arundinoideae</taxon>
        <taxon>Arundineae</taxon>
        <taxon>Arundo</taxon>
    </lineage>
</organism>
<evidence type="ECO:0000313" key="2">
    <source>
        <dbReference type="EMBL" id="JAD34056.1"/>
    </source>
</evidence>
<feature type="signal peptide" evidence="1">
    <location>
        <begin position="1"/>
        <end position="29"/>
    </location>
</feature>
<protein>
    <submittedName>
        <fullName evidence="2">Uncharacterized protein</fullName>
    </submittedName>
</protein>
<reference evidence="2" key="2">
    <citation type="journal article" date="2015" name="Data Brief">
        <title>Shoot transcriptome of the giant reed, Arundo donax.</title>
        <authorList>
            <person name="Barrero R.A."/>
            <person name="Guerrero F.D."/>
            <person name="Moolhuijzen P."/>
            <person name="Goolsby J.A."/>
            <person name="Tidwell J."/>
            <person name="Bellgard S.E."/>
            <person name="Bellgard M.I."/>
        </authorList>
    </citation>
    <scope>NUCLEOTIDE SEQUENCE</scope>
    <source>
        <tissue evidence="2">Shoot tissue taken approximately 20 cm above the soil surface</tissue>
    </source>
</reference>